<dbReference type="InterPro" id="IPR007023">
    <property type="entry name" value="Ribosom_reg"/>
</dbReference>
<dbReference type="GO" id="GO:0042273">
    <property type="term" value="P:ribosomal large subunit biogenesis"/>
    <property type="evidence" value="ECO:0007669"/>
    <property type="project" value="TreeGrafter"/>
</dbReference>
<dbReference type="GO" id="GO:0005730">
    <property type="term" value="C:nucleolus"/>
    <property type="evidence" value="ECO:0007669"/>
    <property type="project" value="TreeGrafter"/>
</dbReference>
<dbReference type="Gramene" id="Kaladp0033s0084.2.v1.1">
    <property type="protein sequence ID" value="Kaladp0033s0084.2.v1.1"/>
    <property type="gene ID" value="Kaladp0033s0084.v1.1"/>
</dbReference>
<evidence type="ECO:0000256" key="3">
    <source>
        <dbReference type="ARBA" id="ARBA00022517"/>
    </source>
</evidence>
<dbReference type="Proteomes" id="UP000594263">
    <property type="component" value="Unplaced"/>
</dbReference>
<feature type="region of interest" description="Disordered" evidence="6">
    <location>
        <begin position="65"/>
        <end position="122"/>
    </location>
</feature>
<evidence type="ECO:0000256" key="1">
    <source>
        <dbReference type="ARBA" id="ARBA00004123"/>
    </source>
</evidence>
<dbReference type="PANTHER" id="PTHR17602:SF4">
    <property type="entry name" value="RIBOSOME BIOGENESIS REGULATORY PROTEIN HOMOLOG"/>
    <property type="match status" value="1"/>
</dbReference>
<evidence type="ECO:0000256" key="5">
    <source>
        <dbReference type="RuleBase" id="RU364132"/>
    </source>
</evidence>
<comment type="similarity">
    <text evidence="2 5">Belongs to the RRS1 family.</text>
</comment>
<evidence type="ECO:0000313" key="7">
    <source>
        <dbReference type="EnsemblPlants" id="Kaladp0033s0084.2.v1.1"/>
    </source>
</evidence>
<feature type="compositionally biased region" description="Basic residues" evidence="6">
    <location>
        <begin position="308"/>
        <end position="323"/>
    </location>
</feature>
<evidence type="ECO:0000256" key="6">
    <source>
        <dbReference type="SAM" id="MobiDB-lite"/>
    </source>
</evidence>
<dbReference type="Pfam" id="PF04939">
    <property type="entry name" value="RRS1"/>
    <property type="match status" value="1"/>
</dbReference>
<feature type="region of interest" description="Disordered" evidence="6">
    <location>
        <begin position="284"/>
        <end position="330"/>
    </location>
</feature>
<feature type="region of interest" description="Disordered" evidence="6">
    <location>
        <begin position="220"/>
        <end position="260"/>
    </location>
</feature>
<dbReference type="AlphaFoldDB" id="A0A7N0ZTT8"/>
<sequence>MEADGNQPQVDLGNLLAYDPNYSFSSAPSSREELVKECLENGTWLVQAIADALFNLPSREDIDGPIVTLPKPTTRLPRAKHLPRPKPPTKWEEFAKKKGIKNRKRDKQQFDDQTGSWKRRYGYDRVNDDNDIPIIEAKMTDEPGQDPFAKRKEDRKSRVAKQERNRLHNLKEAAKAGALPSHVQLAARALPITGTKAAPQKMSKSDLGSVAGLAATSTASGGKFDKKLVGEKPEKHKGKYRKFLPTVEGTGMGSQERAQAQKVLDKLMSKNSHEVLNVNKAINMYNVKSEKKQRNKQGKSPSDNAGKLKAKGKPMKKSFKKGTSKQGKPT</sequence>
<dbReference type="OMA" id="NAQFLFN"/>
<accession>A0A7N0ZTT8</accession>
<reference evidence="7" key="1">
    <citation type="submission" date="2021-01" db="UniProtKB">
        <authorList>
            <consortium name="EnsemblPlants"/>
        </authorList>
    </citation>
    <scope>IDENTIFICATION</scope>
</reference>
<dbReference type="GO" id="GO:0030687">
    <property type="term" value="C:preribosome, large subunit precursor"/>
    <property type="evidence" value="ECO:0007669"/>
    <property type="project" value="TreeGrafter"/>
</dbReference>
<comment type="function">
    <text evidence="5">Involved in ribosomal large subunit assembly.</text>
</comment>
<dbReference type="Gramene" id="Kaladp0033s0084.1.v1.1">
    <property type="protein sequence ID" value="Kaladp0033s0084.1.v1.1"/>
    <property type="gene ID" value="Kaladp0033s0084.v1.1"/>
</dbReference>
<dbReference type="GO" id="GO:0000447">
    <property type="term" value="P:endonucleolytic cleavage in ITS1 to separate SSU-rRNA from 5.8S rRNA and LSU-rRNA from tricistronic rRNA transcript (SSU-rRNA, 5.8S rRNA, LSU-rRNA)"/>
    <property type="evidence" value="ECO:0007669"/>
    <property type="project" value="TreeGrafter"/>
</dbReference>
<name>A0A7N0ZTT8_KALFE</name>
<evidence type="ECO:0000256" key="2">
    <source>
        <dbReference type="ARBA" id="ARBA00010077"/>
    </source>
</evidence>
<dbReference type="PANTHER" id="PTHR17602">
    <property type="entry name" value="RIBOSOME BIOGENESIS REGULATORY PROTEIN"/>
    <property type="match status" value="1"/>
</dbReference>
<keyword evidence="4 5" id="KW-0539">Nucleus</keyword>
<comment type="subcellular location">
    <subcellularLocation>
        <location evidence="1 5">Nucleus</location>
    </subcellularLocation>
</comment>
<feature type="compositionally biased region" description="Basic and acidic residues" evidence="6">
    <location>
        <begin position="223"/>
        <end position="234"/>
    </location>
</feature>
<protein>
    <recommendedName>
        <fullName evidence="5">Ribosome biogenesis regulatory protein</fullName>
    </recommendedName>
</protein>
<feature type="compositionally biased region" description="Basic and acidic residues" evidence="6">
    <location>
        <begin position="148"/>
        <end position="164"/>
    </location>
</feature>
<keyword evidence="3 5" id="KW-0690">Ribosome biogenesis</keyword>
<dbReference type="EnsemblPlants" id="Kaladp0033s0084.1.v1.1">
    <property type="protein sequence ID" value="Kaladp0033s0084.1.v1.1"/>
    <property type="gene ID" value="Kaladp0033s0084.v1.1"/>
</dbReference>
<evidence type="ECO:0000256" key="4">
    <source>
        <dbReference type="ARBA" id="ARBA00023242"/>
    </source>
</evidence>
<dbReference type="EnsemblPlants" id="Kaladp0033s0084.2.v1.1">
    <property type="protein sequence ID" value="Kaladp0033s0084.2.v1.1"/>
    <property type="gene ID" value="Kaladp0033s0084.v1.1"/>
</dbReference>
<organism evidence="7 8">
    <name type="scientific">Kalanchoe fedtschenkoi</name>
    <name type="common">Lavender scallops</name>
    <name type="synonym">South American air plant</name>
    <dbReference type="NCBI Taxonomy" id="63787"/>
    <lineage>
        <taxon>Eukaryota</taxon>
        <taxon>Viridiplantae</taxon>
        <taxon>Streptophyta</taxon>
        <taxon>Embryophyta</taxon>
        <taxon>Tracheophyta</taxon>
        <taxon>Spermatophyta</taxon>
        <taxon>Magnoliopsida</taxon>
        <taxon>eudicotyledons</taxon>
        <taxon>Gunneridae</taxon>
        <taxon>Pentapetalae</taxon>
        <taxon>Saxifragales</taxon>
        <taxon>Crassulaceae</taxon>
        <taxon>Kalanchoe</taxon>
    </lineage>
</organism>
<feature type="compositionally biased region" description="Basic residues" evidence="6">
    <location>
        <begin position="97"/>
        <end position="106"/>
    </location>
</feature>
<proteinExistence type="inferred from homology"/>
<evidence type="ECO:0000313" key="8">
    <source>
        <dbReference type="Proteomes" id="UP000594263"/>
    </source>
</evidence>
<keyword evidence="8" id="KW-1185">Reference proteome</keyword>
<feature type="region of interest" description="Disordered" evidence="6">
    <location>
        <begin position="141"/>
        <end position="164"/>
    </location>
</feature>